<dbReference type="OrthoDB" id="5588846at2759"/>
<dbReference type="PANTHER" id="PTHR23510">
    <property type="entry name" value="INNER MEMBRANE TRANSPORT PROTEIN YAJR"/>
    <property type="match status" value="1"/>
</dbReference>
<feature type="transmembrane region" description="Helical" evidence="6">
    <location>
        <begin position="654"/>
        <end position="677"/>
    </location>
</feature>
<dbReference type="FunCoup" id="A0A7I4E440">
    <property type="interactions" value="324"/>
</dbReference>
<evidence type="ECO:0000256" key="3">
    <source>
        <dbReference type="ARBA" id="ARBA00022692"/>
    </source>
</evidence>
<evidence type="ECO:0000256" key="5">
    <source>
        <dbReference type="ARBA" id="ARBA00023136"/>
    </source>
</evidence>
<feature type="transmembrane region" description="Helical" evidence="6">
    <location>
        <begin position="354"/>
        <end position="375"/>
    </location>
</feature>
<keyword evidence="3 6" id="KW-0812">Transmembrane</keyword>
<dbReference type="Pfam" id="PF07690">
    <property type="entry name" value="MFS_1"/>
    <property type="match status" value="1"/>
</dbReference>
<keyword evidence="5 6" id="KW-0472">Membrane</keyword>
<feature type="transmembrane region" description="Helical" evidence="6">
    <location>
        <begin position="457"/>
        <end position="474"/>
    </location>
</feature>
<evidence type="ECO:0000256" key="2">
    <source>
        <dbReference type="ARBA" id="ARBA00008335"/>
    </source>
</evidence>
<dbReference type="CDD" id="cd14479">
    <property type="entry name" value="SPX-MFS_plant"/>
    <property type="match status" value="1"/>
</dbReference>
<name>A0A7I4E440_PHYPA</name>
<dbReference type="KEGG" id="ppp:112283314"/>
<dbReference type="InterPro" id="IPR051068">
    <property type="entry name" value="MFS_Domain-Containing_Protein"/>
</dbReference>
<keyword evidence="4 6" id="KW-1133">Transmembrane helix</keyword>
<feature type="transmembrane region" description="Helical" evidence="6">
    <location>
        <begin position="419"/>
        <end position="437"/>
    </location>
</feature>
<feature type="transmembrane region" description="Helical" evidence="6">
    <location>
        <begin position="627"/>
        <end position="648"/>
    </location>
</feature>
<organism evidence="9 10">
    <name type="scientific">Physcomitrium patens</name>
    <name type="common">Spreading-leaved earth moss</name>
    <name type="synonym">Physcomitrella patens</name>
    <dbReference type="NCBI Taxonomy" id="3218"/>
    <lineage>
        <taxon>Eukaryota</taxon>
        <taxon>Viridiplantae</taxon>
        <taxon>Streptophyta</taxon>
        <taxon>Embryophyta</taxon>
        <taxon>Bryophyta</taxon>
        <taxon>Bryophytina</taxon>
        <taxon>Bryopsida</taxon>
        <taxon>Funariidae</taxon>
        <taxon>Funariales</taxon>
        <taxon>Funariaceae</taxon>
        <taxon>Physcomitrium</taxon>
    </lineage>
</organism>
<dbReference type="InterPro" id="IPR036259">
    <property type="entry name" value="MFS_trans_sf"/>
</dbReference>
<evidence type="ECO:0000256" key="7">
    <source>
        <dbReference type="SAM" id="SignalP"/>
    </source>
</evidence>
<dbReference type="Pfam" id="PF03105">
    <property type="entry name" value="SPX"/>
    <property type="match status" value="1"/>
</dbReference>
<dbReference type="EnsemblPlants" id="Pp3c6_9870V3.4">
    <property type="protein sequence ID" value="Pp3c6_9870V3.4"/>
    <property type="gene ID" value="Pp3c6_9870"/>
</dbReference>
<dbReference type="InterPro" id="IPR045264">
    <property type="entry name" value="SPXM_SPX_plant"/>
</dbReference>
<dbReference type="AlphaFoldDB" id="A0A7I4E440"/>
<keyword evidence="7" id="KW-0732">Signal</keyword>
<protein>
    <recommendedName>
        <fullName evidence="8">SPX domain-containing protein</fullName>
    </recommendedName>
</protein>
<feature type="domain" description="SPX" evidence="8">
    <location>
        <begin position="41"/>
        <end position="189"/>
    </location>
</feature>
<dbReference type="InterPro" id="IPR011701">
    <property type="entry name" value="MFS"/>
</dbReference>
<evidence type="ECO:0000313" key="9">
    <source>
        <dbReference type="EnsemblPlants" id="Pp3c6_9870V3.4"/>
    </source>
</evidence>
<dbReference type="EMBL" id="ABEU02000006">
    <property type="status" value="NOT_ANNOTATED_CDS"/>
    <property type="molecule type" value="Genomic_DNA"/>
</dbReference>
<feature type="signal peptide" evidence="7">
    <location>
        <begin position="1"/>
        <end position="19"/>
    </location>
</feature>
<feature type="transmembrane region" description="Helical" evidence="6">
    <location>
        <begin position="564"/>
        <end position="589"/>
    </location>
</feature>
<dbReference type="GO" id="GO:0022857">
    <property type="term" value="F:transmembrane transporter activity"/>
    <property type="evidence" value="ECO:0000318"/>
    <property type="project" value="GO_Central"/>
</dbReference>
<dbReference type="GO" id="GO:0016020">
    <property type="term" value="C:membrane"/>
    <property type="evidence" value="ECO:0000318"/>
    <property type="project" value="GO_Central"/>
</dbReference>
<comment type="similarity">
    <text evidence="2">Belongs to the major facilitator superfamily.</text>
</comment>
<sequence length="749" mass="83501">MLHCVWFVLTILRIRLEKGSRLSRNLQVGRSLLLSPCLAMVGFGKKLQKARVPTWEVYYISYKMMKEKVNVFGQELKSGSKVERKRILKEFSDMLDRQVEKMVLFLLIKQGQLALQLSKLADEREAEDTELEGANEAARISRLRDAYHAVGEDLLALLQFVDLNATGLRKILKKFDKRVGYRLSDEYVATRSNHPFSQLQHIFRHVGIGSMVATISRNLAELENKGQPVTSIYEQRSKLGIQDPIIESIKRAEDRLTNSASFLRFLGQQFINEEEELPEEEKREEENYHFVSLVLNLVNTYLYMVNTYIIVPTADKYAMSLGAAPTLCGLIIGSMAVAQLVSSVYLSAWSNKSYYGPLIFSSLILWIGNLLYAVAYNFNSVTILLIGRLLCGLGSARAVNRRYISDCVPQKSRLQASAAFVSASALGMASGPALAGLLEFKYTAFGVTFNANTLPGWIMAVAWFLYLIWVVIGFKEPSHEHLIVDEASSSASQDNQLGKKESQKGTDRHDALEPLLSVSLKPSNFNAERADLKSDSSNDKQSKKPATSFLEASRLLARPLKVQLYVYFMLKFAMEILLSESSVVTQYYFGWGTRSVAFFLALLGLTVLPVNWVVGSYASNIFEDRQLLVGSEILTCVGVIISFDFGILPYSVTQYVTGAFILFVSAEVLEGVNLSLLSKVMSSRLSRGTYNGGLLSTEAGTLARVVADCAITLTGYLGQDVLLNATMFPTLIICIFAVVSTMWTYNSLF</sequence>
<accession>A0A7I4E440</accession>
<feature type="transmembrane region" description="Helical" evidence="6">
    <location>
        <begin position="721"/>
        <end position="745"/>
    </location>
</feature>
<feature type="transmembrane region" description="Helical" evidence="6">
    <location>
        <begin position="317"/>
        <end position="342"/>
    </location>
</feature>
<dbReference type="Gramene" id="Pp3c6_9870V3.4">
    <property type="protein sequence ID" value="Pp3c6_9870V3.4"/>
    <property type="gene ID" value="Pp3c6_9870"/>
</dbReference>
<keyword evidence="10" id="KW-1185">Reference proteome</keyword>
<feature type="transmembrane region" description="Helical" evidence="6">
    <location>
        <begin position="595"/>
        <end position="615"/>
    </location>
</feature>
<feature type="chain" id="PRO_5029850894" description="SPX domain-containing protein" evidence="7">
    <location>
        <begin position="20"/>
        <end position="749"/>
    </location>
</feature>
<dbReference type="InParanoid" id="A0A7I4E440"/>
<dbReference type="RefSeq" id="XP_024377629.1">
    <property type="nucleotide sequence ID" value="XM_024521861.2"/>
</dbReference>
<dbReference type="Proteomes" id="UP000006727">
    <property type="component" value="Chromosome 6"/>
</dbReference>
<reference evidence="9" key="3">
    <citation type="submission" date="2020-12" db="UniProtKB">
        <authorList>
            <consortium name="EnsemblPlants"/>
        </authorList>
    </citation>
    <scope>IDENTIFICATION</scope>
</reference>
<dbReference type="SUPFAM" id="SSF103473">
    <property type="entry name" value="MFS general substrate transporter"/>
    <property type="match status" value="1"/>
</dbReference>
<evidence type="ECO:0000313" key="10">
    <source>
        <dbReference type="Proteomes" id="UP000006727"/>
    </source>
</evidence>
<dbReference type="InterPro" id="IPR004331">
    <property type="entry name" value="SPX_dom"/>
</dbReference>
<evidence type="ECO:0000256" key="1">
    <source>
        <dbReference type="ARBA" id="ARBA00004141"/>
    </source>
</evidence>
<evidence type="ECO:0000259" key="8">
    <source>
        <dbReference type="PROSITE" id="PS51382"/>
    </source>
</evidence>
<dbReference type="GeneID" id="112283314"/>
<feature type="transmembrane region" description="Helical" evidence="6">
    <location>
        <begin position="290"/>
        <end position="311"/>
    </location>
</feature>
<comment type="subcellular location">
    <subcellularLocation>
        <location evidence="1">Membrane</location>
        <topology evidence="1">Multi-pass membrane protein</topology>
    </subcellularLocation>
</comment>
<evidence type="ECO:0000256" key="4">
    <source>
        <dbReference type="ARBA" id="ARBA00022989"/>
    </source>
</evidence>
<reference evidence="9 10" key="1">
    <citation type="journal article" date="2008" name="Science">
        <title>The Physcomitrella genome reveals evolutionary insights into the conquest of land by plants.</title>
        <authorList>
            <person name="Rensing S."/>
            <person name="Lang D."/>
            <person name="Zimmer A."/>
            <person name="Terry A."/>
            <person name="Salamov A."/>
            <person name="Shapiro H."/>
            <person name="Nishiyama T."/>
            <person name="Perroud P.-F."/>
            <person name="Lindquist E."/>
            <person name="Kamisugi Y."/>
            <person name="Tanahashi T."/>
            <person name="Sakakibara K."/>
            <person name="Fujita T."/>
            <person name="Oishi K."/>
            <person name="Shin-I T."/>
            <person name="Kuroki Y."/>
            <person name="Toyoda A."/>
            <person name="Suzuki Y."/>
            <person name="Hashimoto A."/>
            <person name="Yamaguchi K."/>
            <person name="Sugano A."/>
            <person name="Kohara Y."/>
            <person name="Fujiyama A."/>
            <person name="Anterola A."/>
            <person name="Aoki S."/>
            <person name="Ashton N."/>
            <person name="Barbazuk W.B."/>
            <person name="Barker E."/>
            <person name="Bennetzen J."/>
            <person name="Bezanilla M."/>
            <person name="Blankenship R."/>
            <person name="Cho S.H."/>
            <person name="Dutcher S."/>
            <person name="Estelle M."/>
            <person name="Fawcett J.A."/>
            <person name="Gundlach H."/>
            <person name="Hanada K."/>
            <person name="Heyl A."/>
            <person name="Hicks K.A."/>
            <person name="Hugh J."/>
            <person name="Lohr M."/>
            <person name="Mayer K."/>
            <person name="Melkozernov A."/>
            <person name="Murata T."/>
            <person name="Nelson D."/>
            <person name="Pils B."/>
            <person name="Prigge M."/>
            <person name="Reiss B."/>
            <person name="Renner T."/>
            <person name="Rombauts S."/>
            <person name="Rushton P."/>
            <person name="Sanderfoot A."/>
            <person name="Schween G."/>
            <person name="Shiu S.-H."/>
            <person name="Stueber K."/>
            <person name="Theodoulou F.L."/>
            <person name="Tu H."/>
            <person name="Van de Peer Y."/>
            <person name="Verrier P.J."/>
            <person name="Waters E."/>
            <person name="Wood A."/>
            <person name="Yang L."/>
            <person name="Cove D."/>
            <person name="Cuming A."/>
            <person name="Hasebe M."/>
            <person name="Lucas S."/>
            <person name="Mishler D.B."/>
            <person name="Reski R."/>
            <person name="Grigoriev I."/>
            <person name="Quatrano R.S."/>
            <person name="Boore J.L."/>
        </authorList>
    </citation>
    <scope>NUCLEOTIDE SEQUENCE [LARGE SCALE GENOMIC DNA]</scope>
    <source>
        <strain evidence="9 10">cv. Gransden 2004</strain>
    </source>
</reference>
<evidence type="ECO:0000256" key="6">
    <source>
        <dbReference type="SAM" id="Phobius"/>
    </source>
</evidence>
<proteinExistence type="inferred from homology"/>
<gene>
    <name evidence="9" type="primary">LOC112283314</name>
</gene>
<reference evidence="9 10" key="2">
    <citation type="journal article" date="2018" name="Plant J.">
        <title>The Physcomitrella patens chromosome-scale assembly reveals moss genome structure and evolution.</title>
        <authorList>
            <person name="Lang D."/>
            <person name="Ullrich K.K."/>
            <person name="Murat F."/>
            <person name="Fuchs J."/>
            <person name="Jenkins J."/>
            <person name="Haas F.B."/>
            <person name="Piednoel M."/>
            <person name="Gundlach H."/>
            <person name="Van Bel M."/>
            <person name="Meyberg R."/>
            <person name="Vives C."/>
            <person name="Morata J."/>
            <person name="Symeonidi A."/>
            <person name="Hiss M."/>
            <person name="Muchero W."/>
            <person name="Kamisugi Y."/>
            <person name="Saleh O."/>
            <person name="Blanc G."/>
            <person name="Decker E.L."/>
            <person name="van Gessel N."/>
            <person name="Grimwood J."/>
            <person name="Hayes R.D."/>
            <person name="Graham S.W."/>
            <person name="Gunter L.E."/>
            <person name="McDaniel S.F."/>
            <person name="Hoernstein S.N.W."/>
            <person name="Larsson A."/>
            <person name="Li F.W."/>
            <person name="Perroud P.F."/>
            <person name="Phillips J."/>
            <person name="Ranjan P."/>
            <person name="Rokshar D.S."/>
            <person name="Rothfels C.J."/>
            <person name="Schneider L."/>
            <person name="Shu S."/>
            <person name="Stevenson D.W."/>
            <person name="Thummler F."/>
            <person name="Tillich M."/>
            <person name="Villarreal Aguilar J.C."/>
            <person name="Widiez T."/>
            <person name="Wong G.K."/>
            <person name="Wymore A."/>
            <person name="Zhang Y."/>
            <person name="Zimmer A.D."/>
            <person name="Quatrano R.S."/>
            <person name="Mayer K.F.X."/>
            <person name="Goodstein D."/>
            <person name="Casacuberta J.M."/>
            <person name="Vandepoele K."/>
            <person name="Reski R."/>
            <person name="Cuming A.C."/>
            <person name="Tuskan G.A."/>
            <person name="Maumus F."/>
            <person name="Salse J."/>
            <person name="Schmutz J."/>
            <person name="Rensing S.A."/>
        </authorList>
    </citation>
    <scope>NUCLEOTIDE SEQUENCE [LARGE SCALE GENOMIC DNA]</scope>
    <source>
        <strain evidence="9 10">cv. Gransden 2004</strain>
    </source>
</reference>
<dbReference type="PANTHER" id="PTHR23510:SF65">
    <property type="entry name" value="SPX DOMAIN-CONTAINING MEMBRANE PROTEIN OS09G0521800"/>
    <property type="match status" value="1"/>
</dbReference>
<dbReference type="PROSITE" id="PS51382">
    <property type="entry name" value="SPX"/>
    <property type="match status" value="1"/>
</dbReference>
<dbReference type="Gene3D" id="1.20.1250.20">
    <property type="entry name" value="MFS general substrate transporter like domains"/>
    <property type="match status" value="1"/>
</dbReference>